<dbReference type="InterPro" id="IPR022698">
    <property type="entry name" value="OrsD"/>
</dbReference>
<gene>
    <name evidence="1" type="ORF">N657DRAFT_626687</name>
</gene>
<protein>
    <recommendedName>
        <fullName evidence="3">C2H2-type domain-containing protein</fullName>
    </recommendedName>
</protein>
<keyword evidence="2" id="KW-1185">Reference proteome</keyword>
<evidence type="ECO:0008006" key="3">
    <source>
        <dbReference type="Google" id="ProtNLM"/>
    </source>
</evidence>
<feature type="non-terminal residue" evidence="1">
    <location>
        <position position="206"/>
    </location>
</feature>
<comment type="caution">
    <text evidence="1">The sequence shown here is derived from an EMBL/GenBank/DDBJ whole genome shotgun (WGS) entry which is preliminary data.</text>
</comment>
<organism evidence="1 2">
    <name type="scientific">Parathielavia appendiculata</name>
    <dbReference type="NCBI Taxonomy" id="2587402"/>
    <lineage>
        <taxon>Eukaryota</taxon>
        <taxon>Fungi</taxon>
        <taxon>Dikarya</taxon>
        <taxon>Ascomycota</taxon>
        <taxon>Pezizomycotina</taxon>
        <taxon>Sordariomycetes</taxon>
        <taxon>Sordariomycetidae</taxon>
        <taxon>Sordariales</taxon>
        <taxon>Chaetomiaceae</taxon>
        <taxon>Parathielavia</taxon>
    </lineage>
</organism>
<dbReference type="RefSeq" id="XP_062643207.1">
    <property type="nucleotide sequence ID" value="XM_062790797.1"/>
</dbReference>
<evidence type="ECO:0000313" key="1">
    <source>
        <dbReference type="EMBL" id="KAK4119434.1"/>
    </source>
</evidence>
<dbReference type="AlphaFoldDB" id="A0AAN6TRQ0"/>
<reference evidence="1" key="1">
    <citation type="journal article" date="2023" name="Mol. Phylogenet. Evol.">
        <title>Genome-scale phylogeny and comparative genomics of the fungal order Sordariales.</title>
        <authorList>
            <person name="Hensen N."/>
            <person name="Bonometti L."/>
            <person name="Westerberg I."/>
            <person name="Brannstrom I.O."/>
            <person name="Guillou S."/>
            <person name="Cros-Aarteil S."/>
            <person name="Calhoun S."/>
            <person name="Haridas S."/>
            <person name="Kuo A."/>
            <person name="Mondo S."/>
            <person name="Pangilinan J."/>
            <person name="Riley R."/>
            <person name="LaButti K."/>
            <person name="Andreopoulos B."/>
            <person name="Lipzen A."/>
            <person name="Chen C."/>
            <person name="Yan M."/>
            <person name="Daum C."/>
            <person name="Ng V."/>
            <person name="Clum A."/>
            <person name="Steindorff A."/>
            <person name="Ohm R.A."/>
            <person name="Martin F."/>
            <person name="Silar P."/>
            <person name="Natvig D.O."/>
            <person name="Lalanne C."/>
            <person name="Gautier V."/>
            <person name="Ament-Velasquez S.L."/>
            <person name="Kruys A."/>
            <person name="Hutchinson M.I."/>
            <person name="Powell A.J."/>
            <person name="Barry K."/>
            <person name="Miller A.N."/>
            <person name="Grigoriev I.V."/>
            <person name="Debuchy R."/>
            <person name="Gladieux P."/>
            <person name="Hiltunen Thoren M."/>
            <person name="Johannesson H."/>
        </authorList>
    </citation>
    <scope>NUCLEOTIDE SEQUENCE</scope>
    <source>
        <strain evidence="1">CBS 731.68</strain>
    </source>
</reference>
<name>A0AAN6TRQ0_9PEZI</name>
<accession>A0AAN6TRQ0</accession>
<evidence type="ECO:0000313" key="2">
    <source>
        <dbReference type="Proteomes" id="UP001302602"/>
    </source>
</evidence>
<dbReference type="GeneID" id="87827566"/>
<dbReference type="Pfam" id="PF12013">
    <property type="entry name" value="OrsD"/>
    <property type="match status" value="1"/>
</dbReference>
<sequence length="206" mass="23418">MTANQLAPALPPLRCRWSHLQEEERDRRLAAVGLVVNTPERALICRPCGYALQPNGDCVTRHLADKHAIPKHLRDGLFFFIRSLSLPDPNTLPLRPDWSPAHPDLASCTGVACRHCAYRTTSVDLITRHLAKAHNRRRDPRRTGWLRDEIFQDVSLQSWTQNGARGYWIAADSISPPSLALQTNWMRRTGWLETFDGASRDVLVRL</sequence>
<dbReference type="EMBL" id="MU853248">
    <property type="protein sequence ID" value="KAK4119434.1"/>
    <property type="molecule type" value="Genomic_DNA"/>
</dbReference>
<reference evidence="1" key="2">
    <citation type="submission" date="2023-05" db="EMBL/GenBank/DDBJ databases">
        <authorList>
            <consortium name="Lawrence Berkeley National Laboratory"/>
            <person name="Steindorff A."/>
            <person name="Hensen N."/>
            <person name="Bonometti L."/>
            <person name="Westerberg I."/>
            <person name="Brannstrom I.O."/>
            <person name="Guillou S."/>
            <person name="Cros-Aarteil S."/>
            <person name="Calhoun S."/>
            <person name="Haridas S."/>
            <person name="Kuo A."/>
            <person name="Mondo S."/>
            <person name="Pangilinan J."/>
            <person name="Riley R."/>
            <person name="Labutti K."/>
            <person name="Andreopoulos B."/>
            <person name="Lipzen A."/>
            <person name="Chen C."/>
            <person name="Yanf M."/>
            <person name="Daum C."/>
            <person name="Ng V."/>
            <person name="Clum A."/>
            <person name="Ohm R."/>
            <person name="Martin F."/>
            <person name="Silar P."/>
            <person name="Natvig D."/>
            <person name="Lalanne C."/>
            <person name="Gautier V."/>
            <person name="Ament-Velasquez S.L."/>
            <person name="Kruys A."/>
            <person name="Hutchinson M.I."/>
            <person name="Powell A.J."/>
            <person name="Barry K."/>
            <person name="Miller A.N."/>
            <person name="Grigoriev I.V."/>
            <person name="Debuchy R."/>
            <person name="Gladieux P."/>
            <person name="Thoren M.H."/>
            <person name="Johannesson H."/>
        </authorList>
    </citation>
    <scope>NUCLEOTIDE SEQUENCE</scope>
    <source>
        <strain evidence="1">CBS 731.68</strain>
    </source>
</reference>
<proteinExistence type="predicted"/>
<dbReference type="Proteomes" id="UP001302602">
    <property type="component" value="Unassembled WGS sequence"/>
</dbReference>